<dbReference type="GO" id="GO:0003676">
    <property type="term" value="F:nucleic acid binding"/>
    <property type="evidence" value="ECO:0007669"/>
    <property type="project" value="InterPro"/>
</dbReference>
<sequence length="117" mass="13768">MDYVRQSQTYTFMSIPQTANNIHAKVKHSLQKVLCIRWDTKHVLFYELLQPGETITAERYGRQMTDWFNAIEQNDHLLDKEVGSTQQTTLNLGWEVFPHAAYSPDFVPSDYHLFRSM</sequence>
<dbReference type="Pfam" id="PF01359">
    <property type="entry name" value="Transposase_1"/>
    <property type="match status" value="1"/>
</dbReference>
<dbReference type="PANTHER" id="PTHR46060:SF1">
    <property type="entry name" value="MARINER MOS1 TRANSPOSASE-LIKE PROTEIN"/>
    <property type="match status" value="1"/>
</dbReference>
<accession>A0A1I7WJL5</accession>
<name>A0A1I7WJL5_HETBA</name>
<keyword evidence="1" id="KW-1185">Reference proteome</keyword>
<reference evidence="2" key="1">
    <citation type="submission" date="2016-11" db="UniProtKB">
        <authorList>
            <consortium name="WormBaseParasite"/>
        </authorList>
    </citation>
    <scope>IDENTIFICATION</scope>
</reference>
<proteinExistence type="predicted"/>
<organism evidence="1 2">
    <name type="scientific">Heterorhabditis bacteriophora</name>
    <name type="common">Entomopathogenic nematode worm</name>
    <dbReference type="NCBI Taxonomy" id="37862"/>
    <lineage>
        <taxon>Eukaryota</taxon>
        <taxon>Metazoa</taxon>
        <taxon>Ecdysozoa</taxon>
        <taxon>Nematoda</taxon>
        <taxon>Chromadorea</taxon>
        <taxon>Rhabditida</taxon>
        <taxon>Rhabditina</taxon>
        <taxon>Rhabditomorpha</taxon>
        <taxon>Strongyloidea</taxon>
        <taxon>Heterorhabditidae</taxon>
        <taxon>Heterorhabditis</taxon>
    </lineage>
</organism>
<dbReference type="WBParaSite" id="Hba_05213">
    <property type="protein sequence ID" value="Hba_05213"/>
    <property type="gene ID" value="Hba_05213"/>
</dbReference>
<dbReference type="Proteomes" id="UP000095283">
    <property type="component" value="Unplaced"/>
</dbReference>
<evidence type="ECO:0000313" key="1">
    <source>
        <dbReference type="Proteomes" id="UP000095283"/>
    </source>
</evidence>
<evidence type="ECO:0000313" key="2">
    <source>
        <dbReference type="WBParaSite" id="Hba_05213"/>
    </source>
</evidence>
<dbReference type="AlphaFoldDB" id="A0A1I7WJL5"/>
<dbReference type="InterPro" id="IPR036397">
    <property type="entry name" value="RNaseH_sf"/>
</dbReference>
<protein>
    <submittedName>
        <fullName evidence="2">Histone-lysine N-methyltransferase SETMAR</fullName>
    </submittedName>
</protein>
<dbReference type="PANTHER" id="PTHR46060">
    <property type="entry name" value="MARINER MOS1 TRANSPOSASE-LIKE PROTEIN"/>
    <property type="match status" value="1"/>
</dbReference>
<dbReference type="InterPro" id="IPR001888">
    <property type="entry name" value="Transposase_1"/>
</dbReference>
<dbReference type="InterPro" id="IPR052709">
    <property type="entry name" value="Transposase-MT_Hybrid"/>
</dbReference>
<dbReference type="Gene3D" id="3.30.420.10">
    <property type="entry name" value="Ribonuclease H-like superfamily/Ribonuclease H"/>
    <property type="match status" value="2"/>
</dbReference>